<dbReference type="Proteomes" id="UP000277424">
    <property type="component" value="Unassembled WGS sequence"/>
</dbReference>
<evidence type="ECO:0000313" key="2">
    <source>
        <dbReference type="Proteomes" id="UP000277424"/>
    </source>
</evidence>
<dbReference type="EMBL" id="RBIG01000002">
    <property type="protein sequence ID" value="RKQ70107.1"/>
    <property type="molecule type" value="Genomic_DNA"/>
</dbReference>
<name>A0A420WGJ9_9PROT</name>
<sequence length="100" mass="10253">MNVRHVDLPLTDYVSQTYGPAKAVSAVFDSGAELQFVDGKPKPGDWTLANGGVKLGAIPSGPVTALAADPHLAPRVLDASEVADCVASERLDLLNGLAAA</sequence>
<dbReference type="RefSeq" id="WP_121219685.1">
    <property type="nucleotide sequence ID" value="NZ_RBIG01000002.1"/>
</dbReference>
<dbReference type="AlphaFoldDB" id="A0A420WGJ9"/>
<gene>
    <name evidence="1" type="ORF">BCL74_2046</name>
</gene>
<evidence type="ECO:0000313" key="1">
    <source>
        <dbReference type="EMBL" id="RKQ70107.1"/>
    </source>
</evidence>
<comment type="caution">
    <text evidence="1">The sequence shown here is derived from an EMBL/GenBank/DDBJ whole genome shotgun (WGS) entry which is preliminary data.</text>
</comment>
<proteinExistence type="predicted"/>
<protein>
    <submittedName>
        <fullName evidence="1">Uncharacterized protein</fullName>
    </submittedName>
</protein>
<organism evidence="1 2">
    <name type="scientific">Oceanibaculum indicum</name>
    <dbReference type="NCBI Taxonomy" id="526216"/>
    <lineage>
        <taxon>Bacteria</taxon>
        <taxon>Pseudomonadati</taxon>
        <taxon>Pseudomonadota</taxon>
        <taxon>Alphaproteobacteria</taxon>
        <taxon>Rhodospirillales</taxon>
        <taxon>Oceanibaculaceae</taxon>
        <taxon>Oceanibaculum</taxon>
    </lineage>
</organism>
<reference evidence="1 2" key="1">
    <citation type="submission" date="2018-10" db="EMBL/GenBank/DDBJ databases">
        <title>Comparative analysis of microorganisms from saline springs in Andes Mountain Range, Colombia.</title>
        <authorList>
            <person name="Rubin E."/>
        </authorList>
    </citation>
    <scope>NUCLEOTIDE SEQUENCE [LARGE SCALE GENOMIC DNA]</scope>
    <source>
        <strain evidence="1 2">USBA 36</strain>
    </source>
</reference>
<accession>A0A420WGJ9</accession>